<keyword evidence="2" id="KW-0067">ATP-binding</keyword>
<dbReference type="InterPro" id="IPR006283">
    <property type="entry name" value="ThiL-like"/>
</dbReference>
<feature type="binding site" evidence="2">
    <location>
        <position position="30"/>
    </location>
    <ligand>
        <name>Mg(2+)</name>
        <dbReference type="ChEBI" id="CHEBI:18420"/>
        <label>3</label>
    </ligand>
</feature>
<dbReference type="SUPFAM" id="SSF55326">
    <property type="entry name" value="PurM N-terminal domain-like"/>
    <property type="match status" value="1"/>
</dbReference>
<feature type="binding site" evidence="2">
    <location>
        <position position="30"/>
    </location>
    <ligand>
        <name>Mg(2+)</name>
        <dbReference type="ChEBI" id="CHEBI:18420"/>
        <label>4</label>
    </ligand>
</feature>
<keyword evidence="2" id="KW-0479">Metal-binding</keyword>
<protein>
    <recommendedName>
        <fullName evidence="2">Thiamine-monophosphate kinase</fullName>
        <shortName evidence="2">TMP kinase</shortName>
        <shortName evidence="2">Thiamine-phosphate kinase</shortName>
        <ecNumber evidence="2">2.7.4.16</ecNumber>
    </recommendedName>
</protein>
<keyword evidence="2" id="KW-0547">Nucleotide-binding</keyword>
<feature type="binding site" evidence="2">
    <location>
        <position position="259"/>
    </location>
    <ligand>
        <name>substrate</name>
    </ligand>
</feature>
<keyword evidence="2 6" id="KW-0808">Transferase</keyword>
<comment type="similarity">
    <text evidence="2">Belongs to the thiamine-monophosphate kinase family.</text>
</comment>
<feature type="binding site" evidence="2">
    <location>
        <position position="310"/>
    </location>
    <ligand>
        <name>substrate</name>
    </ligand>
</feature>
<comment type="pathway">
    <text evidence="2">Cofactor biosynthesis; thiamine diphosphate biosynthesis; thiamine diphosphate from thiamine phosphate: step 1/1.</text>
</comment>
<feature type="binding site" evidence="2">
    <location>
        <position position="211"/>
    </location>
    <ligand>
        <name>ATP</name>
        <dbReference type="ChEBI" id="CHEBI:30616"/>
    </ligand>
</feature>
<feature type="binding site" evidence="2">
    <location>
        <position position="146"/>
    </location>
    <ligand>
        <name>ATP</name>
        <dbReference type="ChEBI" id="CHEBI:30616"/>
    </ligand>
</feature>
<dbReference type="PANTHER" id="PTHR30270:SF0">
    <property type="entry name" value="THIAMINE-MONOPHOSPHATE KINASE"/>
    <property type="match status" value="1"/>
</dbReference>
<dbReference type="EC" id="2.7.4.16" evidence="2"/>
<feature type="binding site" evidence="2">
    <location>
        <position position="47"/>
    </location>
    <ligand>
        <name>Mg(2+)</name>
        <dbReference type="ChEBI" id="CHEBI:18420"/>
        <label>1</label>
    </ligand>
</feature>
<comment type="caution">
    <text evidence="2">Lacks conserved residue(s) required for the propagation of feature annotation.</text>
</comment>
<evidence type="ECO:0000256" key="3">
    <source>
        <dbReference type="SAM" id="MobiDB-lite"/>
    </source>
</evidence>
<feature type="binding site" evidence="2">
    <location>
        <position position="209"/>
    </location>
    <ligand>
        <name>Mg(2+)</name>
        <dbReference type="ChEBI" id="CHEBI:18420"/>
        <label>3</label>
    </ligand>
</feature>
<feature type="binding site" evidence="2">
    <location>
        <position position="212"/>
    </location>
    <ligand>
        <name>Mg(2+)</name>
        <dbReference type="ChEBI" id="CHEBI:18420"/>
        <label>5</label>
    </ligand>
</feature>
<accession>A0ABU5P384</accession>
<evidence type="ECO:0000256" key="2">
    <source>
        <dbReference type="HAMAP-Rule" id="MF_02128"/>
    </source>
</evidence>
<gene>
    <name evidence="2 6" type="primary">thiL</name>
    <name evidence="6" type="ORF">U5822_17655</name>
</gene>
<dbReference type="CDD" id="cd02194">
    <property type="entry name" value="ThiL"/>
    <property type="match status" value="1"/>
</dbReference>
<dbReference type="InterPro" id="IPR016188">
    <property type="entry name" value="PurM-like_N"/>
</dbReference>
<comment type="catalytic activity">
    <reaction evidence="2">
        <text>thiamine phosphate + ATP = thiamine diphosphate + ADP</text>
        <dbReference type="Rhea" id="RHEA:15913"/>
        <dbReference type="ChEBI" id="CHEBI:30616"/>
        <dbReference type="ChEBI" id="CHEBI:37575"/>
        <dbReference type="ChEBI" id="CHEBI:58937"/>
        <dbReference type="ChEBI" id="CHEBI:456216"/>
        <dbReference type="EC" id="2.7.4.16"/>
    </reaction>
</comment>
<dbReference type="Gene3D" id="3.30.1330.10">
    <property type="entry name" value="PurM-like, N-terminal domain"/>
    <property type="match status" value="1"/>
</dbReference>
<feature type="binding site" evidence="2">
    <location>
        <position position="75"/>
    </location>
    <ligand>
        <name>Mg(2+)</name>
        <dbReference type="ChEBI" id="CHEBI:18420"/>
        <label>2</label>
    </ligand>
</feature>
<dbReference type="InterPro" id="IPR036921">
    <property type="entry name" value="PurM-like_N_sf"/>
</dbReference>
<keyword evidence="2 6" id="KW-0418">Kinase</keyword>
<evidence type="ECO:0000256" key="1">
    <source>
        <dbReference type="ARBA" id="ARBA00022977"/>
    </source>
</evidence>
<keyword evidence="1 2" id="KW-0784">Thiamine biosynthesis</keyword>
<dbReference type="HAMAP" id="MF_02128">
    <property type="entry name" value="TMP_kinase"/>
    <property type="match status" value="1"/>
</dbReference>
<feature type="binding site" evidence="2">
    <location>
        <begin position="121"/>
        <end position="122"/>
    </location>
    <ligand>
        <name>ATP</name>
        <dbReference type="ChEBI" id="CHEBI:30616"/>
    </ligand>
</feature>
<keyword evidence="7" id="KW-1185">Reference proteome</keyword>
<evidence type="ECO:0000313" key="6">
    <source>
        <dbReference type="EMBL" id="MEA1082495.1"/>
    </source>
</evidence>
<evidence type="ECO:0000259" key="5">
    <source>
        <dbReference type="Pfam" id="PF02769"/>
    </source>
</evidence>
<feature type="domain" description="PurM-like N-terminal" evidence="4">
    <location>
        <begin position="28"/>
        <end position="138"/>
    </location>
</feature>
<organism evidence="6 7">
    <name type="scientific">Marinobacter qingdaonensis</name>
    <dbReference type="NCBI Taxonomy" id="3108486"/>
    <lineage>
        <taxon>Bacteria</taxon>
        <taxon>Pseudomonadati</taxon>
        <taxon>Pseudomonadota</taxon>
        <taxon>Gammaproteobacteria</taxon>
        <taxon>Pseudomonadales</taxon>
        <taxon>Marinobacteraceae</taxon>
        <taxon>Marinobacter</taxon>
    </lineage>
</organism>
<evidence type="ECO:0000313" key="7">
    <source>
        <dbReference type="Proteomes" id="UP001305746"/>
    </source>
</evidence>
<name>A0ABU5P384_9GAMM</name>
<dbReference type="InterPro" id="IPR036676">
    <property type="entry name" value="PurM-like_C_sf"/>
</dbReference>
<dbReference type="Pfam" id="PF00586">
    <property type="entry name" value="AIRS"/>
    <property type="match status" value="1"/>
</dbReference>
<feature type="domain" description="PurM-like C-terminal" evidence="5">
    <location>
        <begin position="150"/>
        <end position="298"/>
    </location>
</feature>
<dbReference type="PIRSF" id="PIRSF005303">
    <property type="entry name" value="Thiam_monoph_kin"/>
    <property type="match status" value="1"/>
</dbReference>
<feature type="binding site" evidence="2">
    <location>
        <position position="75"/>
    </location>
    <ligand>
        <name>Mg(2+)</name>
        <dbReference type="ChEBI" id="CHEBI:18420"/>
        <label>4</label>
    </ligand>
</feature>
<feature type="binding site" evidence="2">
    <location>
        <position position="45"/>
    </location>
    <ligand>
        <name>Mg(2+)</name>
        <dbReference type="ChEBI" id="CHEBI:18420"/>
        <label>4</label>
    </ligand>
</feature>
<comment type="function">
    <text evidence="2">Catalyzes the ATP-dependent phosphorylation of thiamine-monophosphate (TMP) to form thiamine-pyrophosphate (TPP), the active form of vitamin B1.</text>
</comment>
<comment type="caution">
    <text evidence="6">The sequence shown here is derived from an EMBL/GenBank/DDBJ whole genome shotgun (WGS) entry which is preliminary data.</text>
</comment>
<dbReference type="SUPFAM" id="SSF56042">
    <property type="entry name" value="PurM C-terminal domain-like"/>
    <property type="match status" value="1"/>
</dbReference>
<dbReference type="Pfam" id="PF02769">
    <property type="entry name" value="AIRS_C"/>
    <property type="match status" value="1"/>
</dbReference>
<comment type="miscellaneous">
    <text evidence="2">Reaction mechanism of ThiL seems to utilize a direct, inline transfer of the gamma-phosphate of ATP to TMP rather than a phosphorylated enzyme intermediate.</text>
</comment>
<proteinExistence type="inferred from homology"/>
<feature type="binding site" evidence="2">
    <location>
        <position position="122"/>
    </location>
    <ligand>
        <name>Mg(2+)</name>
        <dbReference type="ChEBI" id="CHEBI:18420"/>
        <label>1</label>
    </ligand>
</feature>
<dbReference type="Proteomes" id="UP001305746">
    <property type="component" value="Unassembled WGS sequence"/>
</dbReference>
<dbReference type="InterPro" id="IPR010918">
    <property type="entry name" value="PurM-like_C_dom"/>
</dbReference>
<dbReference type="GO" id="GO:0009030">
    <property type="term" value="F:thiamine-phosphate kinase activity"/>
    <property type="evidence" value="ECO:0007669"/>
    <property type="project" value="UniProtKB-EC"/>
</dbReference>
<reference evidence="6 7" key="1">
    <citation type="submission" date="2023-12" db="EMBL/GenBank/DDBJ databases">
        <title>Marinobacter qingdaonensis sp. nov., isolated from the intertidal sediment of Qingdao, PR China.</title>
        <authorList>
            <person name="Li Y."/>
        </authorList>
    </citation>
    <scope>NUCLEOTIDE SEQUENCE [LARGE SCALE GENOMIC DNA]</scope>
    <source>
        <strain evidence="6 7">ASW11-75</strain>
    </source>
</reference>
<feature type="region of interest" description="Disordered" evidence="3">
    <location>
        <begin position="298"/>
        <end position="317"/>
    </location>
</feature>
<feature type="binding site" evidence="2">
    <location>
        <position position="75"/>
    </location>
    <ligand>
        <name>Mg(2+)</name>
        <dbReference type="ChEBI" id="CHEBI:18420"/>
        <label>3</label>
    </ligand>
</feature>
<dbReference type="PANTHER" id="PTHR30270">
    <property type="entry name" value="THIAMINE-MONOPHOSPHATE KINASE"/>
    <property type="match status" value="1"/>
</dbReference>
<feature type="binding site" evidence="2">
    <location>
        <position position="54"/>
    </location>
    <ligand>
        <name>substrate</name>
    </ligand>
</feature>
<dbReference type="NCBIfam" id="TIGR01379">
    <property type="entry name" value="thiL"/>
    <property type="match status" value="1"/>
</dbReference>
<dbReference type="RefSeq" id="WP_322856995.1">
    <property type="nucleotide sequence ID" value="NZ_JAYDCJ010000005.1"/>
</dbReference>
<evidence type="ECO:0000259" key="4">
    <source>
        <dbReference type="Pfam" id="PF00586"/>
    </source>
</evidence>
<dbReference type="EMBL" id="JAYDCJ010000005">
    <property type="protein sequence ID" value="MEA1082495.1"/>
    <property type="molecule type" value="Genomic_DNA"/>
</dbReference>
<feature type="binding site" evidence="2">
    <location>
        <position position="47"/>
    </location>
    <ligand>
        <name>Mg(2+)</name>
        <dbReference type="ChEBI" id="CHEBI:18420"/>
        <label>2</label>
    </ligand>
</feature>
<sequence length="317" mass="33171">MGEFELIRKHFLPVAQTVPAAALVLGPGDDCAIQRVPAQHELVFSIDTMVEGVHFPNSYPADRLAWRALAAAASDLAAMGADPVCFTLAVTLPAAEEPWLSAFSRGLAAASQAFGLALAGGDTTRGPLTVTLQVHGVVPVGQALRRDGAQAGDLICVSGTLGDAGAALDYLATDEPTPDQSAVLARYHRPRPRLALGRSLIGRASAAIDVSDGLLADLQHLLDASAVGATVEPSKIPLSPALRHLKGEQALRYALYTGDDYELCVTLAPANWQALPDREREALTVIGTVESARGLRLQGDTGAAGDTGGFDHFRRDS</sequence>
<keyword evidence="2" id="KW-0460">Magnesium</keyword>
<dbReference type="Gene3D" id="3.90.650.10">
    <property type="entry name" value="PurM-like C-terminal domain"/>
    <property type="match status" value="1"/>
</dbReference>